<evidence type="ECO:0000313" key="2">
    <source>
        <dbReference type="Proteomes" id="UP001220324"/>
    </source>
</evidence>
<accession>A0AAD6CVS8</accession>
<gene>
    <name evidence="1" type="ORF">N7494_007808</name>
</gene>
<keyword evidence="2" id="KW-1185">Reference proteome</keyword>
<comment type="caution">
    <text evidence="1">The sequence shown here is derived from an EMBL/GenBank/DDBJ whole genome shotgun (WGS) entry which is preliminary data.</text>
</comment>
<dbReference type="AlphaFoldDB" id="A0AAD6CVS8"/>
<dbReference type="EMBL" id="JAQIZZ010000006">
    <property type="protein sequence ID" value="KAJ5538329.1"/>
    <property type="molecule type" value="Genomic_DNA"/>
</dbReference>
<reference evidence="1 2" key="1">
    <citation type="journal article" date="2023" name="IMA Fungus">
        <title>Comparative genomic study of the Penicillium genus elucidates a diverse pangenome and 15 lateral gene transfer events.</title>
        <authorList>
            <person name="Petersen C."/>
            <person name="Sorensen T."/>
            <person name="Nielsen M.R."/>
            <person name="Sondergaard T.E."/>
            <person name="Sorensen J.L."/>
            <person name="Fitzpatrick D.A."/>
            <person name="Frisvad J.C."/>
            <person name="Nielsen K.L."/>
        </authorList>
    </citation>
    <scope>NUCLEOTIDE SEQUENCE [LARGE SCALE GENOMIC DNA]</scope>
    <source>
        <strain evidence="1 2">IBT 35679</strain>
    </source>
</reference>
<organism evidence="1 2">
    <name type="scientific">Penicillium frequentans</name>
    <dbReference type="NCBI Taxonomy" id="3151616"/>
    <lineage>
        <taxon>Eukaryota</taxon>
        <taxon>Fungi</taxon>
        <taxon>Dikarya</taxon>
        <taxon>Ascomycota</taxon>
        <taxon>Pezizomycotina</taxon>
        <taxon>Eurotiomycetes</taxon>
        <taxon>Eurotiomycetidae</taxon>
        <taxon>Eurotiales</taxon>
        <taxon>Aspergillaceae</taxon>
        <taxon>Penicillium</taxon>
    </lineage>
</organism>
<dbReference type="Proteomes" id="UP001220324">
    <property type="component" value="Unassembled WGS sequence"/>
</dbReference>
<evidence type="ECO:0000313" key="1">
    <source>
        <dbReference type="EMBL" id="KAJ5538329.1"/>
    </source>
</evidence>
<protein>
    <submittedName>
        <fullName evidence="1">Uncharacterized protein</fullName>
    </submittedName>
</protein>
<sequence>MPPITKFWLCTFKDPDSIKSPEFRHLTTEILEFCSSYTNPEPDTPPMHAFYQDTADPARLFMITGYQSQELNDEAHEKYAEKYLDRMFEFVQHKMLLKLDIDINTLPTGEHVTVAYGKEPARWREEDEAGGWDVSESREGADENDRVWVQVSRWNGADSVLESVQPIEGERLHLERIAA</sequence>
<name>A0AAD6CVS8_9EURO</name>
<proteinExistence type="predicted"/>